<accession>A0ACD5A6Q5</accession>
<name>A0ACD5A6Q5_9ACTN</name>
<protein>
    <submittedName>
        <fullName evidence="1">Ribonuclease activity regulator RraA</fullName>
    </submittedName>
</protein>
<evidence type="ECO:0000313" key="2">
    <source>
        <dbReference type="Proteomes" id="UP001432251"/>
    </source>
</evidence>
<organism evidence="1 2">
    <name type="scientific">Streptomyces citrinus</name>
    <dbReference type="NCBI Taxonomy" id="3118173"/>
    <lineage>
        <taxon>Bacteria</taxon>
        <taxon>Bacillati</taxon>
        <taxon>Actinomycetota</taxon>
        <taxon>Actinomycetes</taxon>
        <taxon>Kitasatosporales</taxon>
        <taxon>Streptomycetaceae</taxon>
        <taxon>Streptomyces</taxon>
    </lineage>
</organism>
<evidence type="ECO:0000313" key="1">
    <source>
        <dbReference type="EMBL" id="WWQ62873.1"/>
    </source>
</evidence>
<reference evidence="1" key="1">
    <citation type="journal article" date="2025" name="Int. J. Syst. Evol. Microbiol.">
        <title>Streptomyces citrinus sp. nov., with yellow diffusible pigment.</title>
        <authorList>
            <person name="He Y."/>
            <person name="Yang E."/>
            <person name="Xu J."/>
            <person name="Sun Y."/>
            <person name="Sun L."/>
        </authorList>
    </citation>
    <scope>NUCLEOTIDE SEQUENCE</scope>
    <source>
        <strain evidence="1">Q6</strain>
    </source>
</reference>
<dbReference type="EMBL" id="CP146022">
    <property type="protein sequence ID" value="WWQ62873.1"/>
    <property type="molecule type" value="Genomic_DNA"/>
</dbReference>
<sequence length="279" mass="30092">MHPTGDQKAPSTGKTRTNGTEVPEPRPYDSMRAPVHTSTYVRPTARMVEALKDVSAATACAKLHQMGITRTFIDGPVPLHREPDVKITGGAVTLQFLPQREDVFNGAEQEDIERKTPLWGVLESIRPGDVLVVSAHGSHFTGCLGDMLVRYFKLRGGAGIVVDGRVRDAARIRALGVPVWCTGVTPHYASQTELFPSAFNVPVGVGGSLVTPGDLIVADEDGAVVVPQDKAVPLAEDSLLHQDREAFARRRLDEGARLSDYYPLTGEGLTEYLASRAAT</sequence>
<dbReference type="Proteomes" id="UP001432251">
    <property type="component" value="Chromosome"/>
</dbReference>
<proteinExistence type="predicted"/>
<keyword evidence="2" id="KW-1185">Reference proteome</keyword>
<gene>
    <name evidence="1" type="ORF">V2W30_05530</name>
</gene>